<name>A0ACC3YJ74_COLTU</name>
<reference evidence="1 2" key="1">
    <citation type="journal article" date="2020" name="Phytopathology">
        <title>Genome Sequence Resources of Colletotrichum truncatum, C. plurivorum, C. musicola, and C. sojae: Four Species Pathogenic to Soybean (Glycine max).</title>
        <authorList>
            <person name="Rogerio F."/>
            <person name="Boufleur T.R."/>
            <person name="Ciampi-Guillardi M."/>
            <person name="Sukno S.A."/>
            <person name="Thon M.R."/>
            <person name="Massola Junior N.S."/>
            <person name="Baroncelli R."/>
        </authorList>
    </citation>
    <scope>NUCLEOTIDE SEQUENCE [LARGE SCALE GENOMIC DNA]</scope>
    <source>
        <strain evidence="1 2">CMES1059</strain>
    </source>
</reference>
<keyword evidence="2" id="KW-1185">Reference proteome</keyword>
<comment type="caution">
    <text evidence="1">The sequence shown here is derived from an EMBL/GenBank/DDBJ whole genome shotgun (WGS) entry which is preliminary data.</text>
</comment>
<evidence type="ECO:0000313" key="1">
    <source>
        <dbReference type="EMBL" id="KAL0931930.1"/>
    </source>
</evidence>
<dbReference type="EMBL" id="VUJX02000009">
    <property type="protein sequence ID" value="KAL0931930.1"/>
    <property type="molecule type" value="Genomic_DNA"/>
</dbReference>
<accession>A0ACC3YJ74</accession>
<proteinExistence type="predicted"/>
<evidence type="ECO:0000313" key="2">
    <source>
        <dbReference type="Proteomes" id="UP000805649"/>
    </source>
</evidence>
<organism evidence="1 2">
    <name type="scientific">Colletotrichum truncatum</name>
    <name type="common">Anthracnose fungus</name>
    <name type="synonym">Colletotrichum capsici</name>
    <dbReference type="NCBI Taxonomy" id="5467"/>
    <lineage>
        <taxon>Eukaryota</taxon>
        <taxon>Fungi</taxon>
        <taxon>Dikarya</taxon>
        <taxon>Ascomycota</taxon>
        <taxon>Pezizomycotina</taxon>
        <taxon>Sordariomycetes</taxon>
        <taxon>Hypocreomycetidae</taxon>
        <taxon>Glomerellales</taxon>
        <taxon>Glomerellaceae</taxon>
        <taxon>Colletotrichum</taxon>
        <taxon>Colletotrichum truncatum species complex</taxon>
    </lineage>
</organism>
<protein>
    <submittedName>
        <fullName evidence="1">Uncharacterized protein</fullName>
    </submittedName>
</protein>
<gene>
    <name evidence="1" type="ORF">CTRU02_212883</name>
</gene>
<sequence>MVRGKLVDGVLQPYGVRIMTTYGTDTSKGTEHLGQVGRIRWLRLRMQAGRPETIKYMPPFGLGSEAGCG</sequence>
<dbReference type="Proteomes" id="UP000805649">
    <property type="component" value="Unassembled WGS sequence"/>
</dbReference>